<dbReference type="SUPFAM" id="SSF103506">
    <property type="entry name" value="Mitochondrial carrier"/>
    <property type="match status" value="1"/>
</dbReference>
<reference evidence="10" key="1">
    <citation type="submission" date="2015-04" db="EMBL/GenBank/DDBJ databases">
        <title>The genome sequence of the plant pathogenic Rhizarian Plasmodiophora brassicae reveals insights in its biotrophic life cycle and the origin of chitin synthesis.</title>
        <authorList>
            <person name="Schwelm A."/>
            <person name="Fogelqvist J."/>
            <person name="Knaust A."/>
            <person name="Julke S."/>
            <person name="Lilja T."/>
            <person name="Dhandapani V."/>
            <person name="Bonilla-Rosso G."/>
            <person name="Karlsson M."/>
            <person name="Shevchenko A."/>
            <person name="Choi S.R."/>
            <person name="Kim H.G."/>
            <person name="Park J.Y."/>
            <person name="Lim Y.P."/>
            <person name="Ludwig-Muller J."/>
            <person name="Dixelius C."/>
        </authorList>
    </citation>
    <scope>NUCLEOTIDE SEQUENCE</scope>
    <source>
        <tissue evidence="10">Potato root galls</tissue>
    </source>
</reference>
<keyword evidence="7 8" id="KW-0472">Membrane</keyword>
<dbReference type="GO" id="GO:0016020">
    <property type="term" value="C:membrane"/>
    <property type="evidence" value="ECO:0007669"/>
    <property type="project" value="UniProtKB-SubCell"/>
</dbReference>
<keyword evidence="3 9" id="KW-0813">Transport</keyword>
<dbReference type="AlphaFoldDB" id="A0A0H5R8R9"/>
<evidence type="ECO:0000256" key="6">
    <source>
        <dbReference type="ARBA" id="ARBA00022989"/>
    </source>
</evidence>
<evidence type="ECO:0000256" key="8">
    <source>
        <dbReference type="PROSITE-ProRule" id="PRU00282"/>
    </source>
</evidence>
<evidence type="ECO:0000256" key="3">
    <source>
        <dbReference type="ARBA" id="ARBA00022448"/>
    </source>
</evidence>
<evidence type="ECO:0000256" key="2">
    <source>
        <dbReference type="ARBA" id="ARBA00006375"/>
    </source>
</evidence>
<evidence type="ECO:0000313" key="10">
    <source>
        <dbReference type="EMBL" id="CRZ10510.1"/>
    </source>
</evidence>
<dbReference type="InterPro" id="IPR023395">
    <property type="entry name" value="MCP_dom_sf"/>
</dbReference>
<dbReference type="PROSITE" id="PS50920">
    <property type="entry name" value="SOLCAR"/>
    <property type="match status" value="1"/>
</dbReference>
<keyword evidence="4 8" id="KW-0812">Transmembrane</keyword>
<evidence type="ECO:0000256" key="9">
    <source>
        <dbReference type="RuleBase" id="RU000488"/>
    </source>
</evidence>
<comment type="similarity">
    <text evidence="2 9">Belongs to the mitochondrial carrier (TC 2.A.29) family.</text>
</comment>
<keyword evidence="5" id="KW-0677">Repeat</keyword>
<feature type="repeat" description="Solcar" evidence="8">
    <location>
        <begin position="72"/>
        <end position="158"/>
    </location>
</feature>
<evidence type="ECO:0008006" key="11">
    <source>
        <dbReference type="Google" id="ProtNLM"/>
    </source>
</evidence>
<protein>
    <recommendedName>
        <fullName evidence="11">Mitochondrial carrier protein</fullName>
    </recommendedName>
</protein>
<evidence type="ECO:0000256" key="7">
    <source>
        <dbReference type="ARBA" id="ARBA00023136"/>
    </source>
</evidence>
<organism evidence="10">
    <name type="scientific">Spongospora subterranea</name>
    <dbReference type="NCBI Taxonomy" id="70186"/>
    <lineage>
        <taxon>Eukaryota</taxon>
        <taxon>Sar</taxon>
        <taxon>Rhizaria</taxon>
        <taxon>Endomyxa</taxon>
        <taxon>Phytomyxea</taxon>
        <taxon>Plasmodiophorida</taxon>
        <taxon>Plasmodiophoridae</taxon>
        <taxon>Spongospora</taxon>
    </lineage>
</organism>
<name>A0A0H5R8R9_9EUKA</name>
<accession>A0A0H5R8R9</accession>
<evidence type="ECO:0000256" key="4">
    <source>
        <dbReference type="ARBA" id="ARBA00022692"/>
    </source>
</evidence>
<dbReference type="InterPro" id="IPR018108">
    <property type="entry name" value="MCP_transmembrane"/>
</dbReference>
<evidence type="ECO:0000256" key="5">
    <source>
        <dbReference type="ARBA" id="ARBA00022737"/>
    </source>
</evidence>
<dbReference type="Pfam" id="PF00153">
    <property type="entry name" value="Mito_carr"/>
    <property type="match status" value="1"/>
</dbReference>
<keyword evidence="6" id="KW-1133">Transmembrane helix</keyword>
<dbReference type="EMBL" id="HACM01010068">
    <property type="protein sequence ID" value="CRZ10510.1"/>
    <property type="molecule type" value="Transcribed_RNA"/>
</dbReference>
<dbReference type="Gene3D" id="1.50.40.10">
    <property type="entry name" value="Mitochondrial carrier domain"/>
    <property type="match status" value="1"/>
</dbReference>
<comment type="subcellular location">
    <subcellularLocation>
        <location evidence="1">Membrane</location>
        <topology evidence="1">Multi-pass membrane protein</topology>
    </subcellularLocation>
</comment>
<evidence type="ECO:0000256" key="1">
    <source>
        <dbReference type="ARBA" id="ARBA00004141"/>
    </source>
</evidence>
<proteinExistence type="inferred from homology"/>
<sequence>MRWYKSDLVFAGWNAPIGYGSTVIREVTIELCCGQHVSQRYFVQIPFDALQFALWETLKLQYSRRCYDGETLTPVQSGTMGALAGGISAAVTNPLDVVKTRLMTQEGRPVYKGFRHCLTTTWKEEGMAGLTRGIYHRVTWISLGGFLFFGSYETVAQHLAWRWQ</sequence>
<dbReference type="PANTHER" id="PTHR45667">
    <property type="entry name" value="S-ADENOSYLMETHIONINE MITOCHONDRIAL CARRIER PROTEIN"/>
    <property type="match status" value="1"/>
</dbReference>